<dbReference type="GO" id="GO:0008380">
    <property type="term" value="P:RNA splicing"/>
    <property type="evidence" value="ECO:0007669"/>
    <property type="project" value="UniProtKB-KW"/>
</dbReference>
<dbReference type="SUPFAM" id="SSF54928">
    <property type="entry name" value="RNA-binding domain, RBD"/>
    <property type="match status" value="1"/>
</dbReference>
<dbReference type="Gene3D" id="3.30.70.330">
    <property type="match status" value="1"/>
</dbReference>
<feature type="domain" description="RRM" evidence="5">
    <location>
        <begin position="11"/>
        <end position="81"/>
    </location>
</feature>
<dbReference type="FunFam" id="3.30.70.330:FF:000272">
    <property type="entry name" value="Serine/arginine-rich splicing factor RS2Z32"/>
    <property type="match status" value="1"/>
</dbReference>
<gene>
    <name evidence="6" type="ORF">Ccrd_011042</name>
</gene>
<dbReference type="PANTHER" id="PTHR23147">
    <property type="entry name" value="SERINE/ARGININE RICH SPLICING FACTOR"/>
    <property type="match status" value="1"/>
</dbReference>
<keyword evidence="2" id="KW-0747">Spliceosome</keyword>
<reference evidence="6 7" key="1">
    <citation type="journal article" date="2016" name="Sci. Rep.">
        <title>The genome sequence of the outbreeding globe artichoke constructed de novo incorporating a phase-aware low-pass sequencing strategy of F1 progeny.</title>
        <authorList>
            <person name="Scaglione D."/>
            <person name="Reyes-Chin-Wo S."/>
            <person name="Acquadro A."/>
            <person name="Froenicke L."/>
            <person name="Portis E."/>
            <person name="Beitel C."/>
            <person name="Tirone M."/>
            <person name="Mauro R."/>
            <person name="Lo Monaco A."/>
            <person name="Mauromicale G."/>
            <person name="Faccioli P."/>
            <person name="Cattivelli L."/>
            <person name="Rieseberg L."/>
            <person name="Michelmore R."/>
            <person name="Lanteri S."/>
        </authorList>
    </citation>
    <scope>NUCLEOTIDE SEQUENCE [LARGE SCALE GENOMIC DNA]</scope>
    <source>
        <strain evidence="6">2C</strain>
    </source>
</reference>
<evidence type="ECO:0000313" key="7">
    <source>
        <dbReference type="Proteomes" id="UP000243975"/>
    </source>
</evidence>
<dbReference type="EMBL" id="LEKV01001014">
    <property type="protein sequence ID" value="KVI10554.1"/>
    <property type="molecule type" value="Genomic_DNA"/>
</dbReference>
<evidence type="ECO:0000313" key="6">
    <source>
        <dbReference type="EMBL" id="KVI10554.1"/>
    </source>
</evidence>
<keyword evidence="1" id="KW-0507">mRNA processing</keyword>
<dbReference type="AlphaFoldDB" id="A0A103YK49"/>
<evidence type="ECO:0000256" key="3">
    <source>
        <dbReference type="ARBA" id="ARBA00023187"/>
    </source>
</evidence>
<proteinExistence type="predicted"/>
<keyword evidence="4" id="KW-0694">RNA-binding</keyword>
<dbReference type="Gramene" id="KVI10554">
    <property type="protein sequence ID" value="KVI10554"/>
    <property type="gene ID" value="Ccrd_011042"/>
</dbReference>
<comment type="caution">
    <text evidence="6">The sequence shown here is derived from an EMBL/GenBank/DDBJ whole genome shotgun (WGS) entry which is preliminary data.</text>
</comment>
<dbReference type="InterPro" id="IPR035979">
    <property type="entry name" value="RBD_domain_sf"/>
</dbReference>
<name>A0A103YK49_CYNCS</name>
<evidence type="ECO:0000256" key="2">
    <source>
        <dbReference type="ARBA" id="ARBA00022728"/>
    </source>
</evidence>
<evidence type="ECO:0000256" key="4">
    <source>
        <dbReference type="PROSITE-ProRule" id="PRU00176"/>
    </source>
</evidence>
<dbReference type="GO" id="GO:0005681">
    <property type="term" value="C:spliceosomal complex"/>
    <property type="evidence" value="ECO:0007669"/>
    <property type="project" value="UniProtKB-KW"/>
</dbReference>
<keyword evidence="3" id="KW-0508">mRNA splicing</keyword>
<dbReference type="SMART" id="SM00360">
    <property type="entry name" value="RRM"/>
    <property type="match status" value="1"/>
</dbReference>
<sequence>MPRHDDRHGTTRLRVGHLASRTRSHDLEDVFSRYGRIHDVDMKRGIAFVEFSDPQDADDARHRLNGCDVDGSRIVVELAKGGTLTCEEEVVVVPQVALVNLWAEILLQRQVHQKVLTDNTITIDFSRLA</sequence>
<organism evidence="6 7">
    <name type="scientific">Cynara cardunculus var. scolymus</name>
    <name type="common">Globe artichoke</name>
    <name type="synonym">Cynara scolymus</name>
    <dbReference type="NCBI Taxonomy" id="59895"/>
    <lineage>
        <taxon>Eukaryota</taxon>
        <taxon>Viridiplantae</taxon>
        <taxon>Streptophyta</taxon>
        <taxon>Embryophyta</taxon>
        <taxon>Tracheophyta</taxon>
        <taxon>Spermatophyta</taxon>
        <taxon>Magnoliopsida</taxon>
        <taxon>eudicotyledons</taxon>
        <taxon>Gunneridae</taxon>
        <taxon>Pentapetalae</taxon>
        <taxon>asterids</taxon>
        <taxon>campanulids</taxon>
        <taxon>Asterales</taxon>
        <taxon>Asteraceae</taxon>
        <taxon>Carduoideae</taxon>
        <taxon>Cardueae</taxon>
        <taxon>Carduinae</taxon>
        <taxon>Cynara</taxon>
    </lineage>
</organism>
<evidence type="ECO:0000259" key="5">
    <source>
        <dbReference type="PROSITE" id="PS50102"/>
    </source>
</evidence>
<dbReference type="InterPro" id="IPR050907">
    <property type="entry name" value="SRSF"/>
</dbReference>
<accession>A0A103YK49</accession>
<dbReference type="GO" id="GO:0006397">
    <property type="term" value="P:mRNA processing"/>
    <property type="evidence" value="ECO:0007669"/>
    <property type="project" value="UniProtKB-KW"/>
</dbReference>
<dbReference type="InterPro" id="IPR000504">
    <property type="entry name" value="RRM_dom"/>
</dbReference>
<dbReference type="STRING" id="59895.A0A103YK49"/>
<dbReference type="InterPro" id="IPR012677">
    <property type="entry name" value="Nucleotide-bd_a/b_plait_sf"/>
</dbReference>
<dbReference type="GO" id="GO:0003723">
    <property type="term" value="F:RNA binding"/>
    <property type="evidence" value="ECO:0007669"/>
    <property type="project" value="UniProtKB-UniRule"/>
</dbReference>
<dbReference type="OMA" id="RSKCPAV"/>
<dbReference type="Pfam" id="PF00076">
    <property type="entry name" value="RRM_1"/>
    <property type="match status" value="1"/>
</dbReference>
<dbReference type="Proteomes" id="UP000243975">
    <property type="component" value="Unassembled WGS sequence"/>
</dbReference>
<protein>
    <submittedName>
        <fullName evidence="6">Nucleotide-binding, alpha-beta plait</fullName>
    </submittedName>
</protein>
<keyword evidence="7" id="KW-1185">Reference proteome</keyword>
<dbReference type="PROSITE" id="PS50102">
    <property type="entry name" value="RRM"/>
    <property type="match status" value="1"/>
</dbReference>
<evidence type="ECO:0000256" key="1">
    <source>
        <dbReference type="ARBA" id="ARBA00022664"/>
    </source>
</evidence>